<comment type="caution">
    <text evidence="14">The sequence shown here is derived from an EMBL/GenBank/DDBJ whole genome shotgun (WGS) entry which is preliminary data.</text>
</comment>
<feature type="domain" description="Ribose-phosphate pyrophosphokinase N-terminal" evidence="13">
    <location>
        <begin position="1"/>
        <end position="117"/>
    </location>
</feature>
<feature type="binding site" evidence="12">
    <location>
        <begin position="34"/>
        <end position="36"/>
    </location>
    <ligand>
        <name>ATP</name>
        <dbReference type="ChEBI" id="CHEBI:30616"/>
    </ligand>
</feature>
<dbReference type="SMART" id="SM01400">
    <property type="entry name" value="Pribosyltran_N"/>
    <property type="match status" value="1"/>
</dbReference>
<dbReference type="GO" id="GO:0006164">
    <property type="term" value="P:purine nucleotide biosynthetic process"/>
    <property type="evidence" value="ECO:0007669"/>
    <property type="project" value="TreeGrafter"/>
</dbReference>
<dbReference type="GO" id="GO:0004749">
    <property type="term" value="F:ribose phosphate diphosphokinase activity"/>
    <property type="evidence" value="ECO:0007669"/>
    <property type="project" value="UniProtKB-UniRule"/>
</dbReference>
<dbReference type="Proteomes" id="UP001142610">
    <property type="component" value="Unassembled WGS sequence"/>
</dbReference>
<keyword evidence="8 12" id="KW-0460">Magnesium</keyword>
<evidence type="ECO:0000256" key="5">
    <source>
        <dbReference type="ARBA" id="ARBA00022741"/>
    </source>
</evidence>
<dbReference type="FunFam" id="3.40.50.2020:FF:000001">
    <property type="entry name" value="Ribose-phosphate pyrophosphokinase"/>
    <property type="match status" value="1"/>
</dbReference>
<dbReference type="GO" id="GO:0006015">
    <property type="term" value="P:5-phosphoribose 1-diphosphate biosynthetic process"/>
    <property type="evidence" value="ECO:0007669"/>
    <property type="project" value="UniProtKB-UniRule"/>
</dbReference>
<protein>
    <recommendedName>
        <fullName evidence="12">Ribose-phosphate pyrophosphokinase</fullName>
        <shortName evidence="12">RPPK</shortName>
        <ecNumber evidence="12">2.7.6.1</ecNumber>
    </recommendedName>
    <alternativeName>
        <fullName evidence="12">5-phospho-D-ribosyl alpha-1-diphosphate synthase</fullName>
    </alternativeName>
    <alternativeName>
        <fullName evidence="12">Phosphoribosyl diphosphate synthase</fullName>
    </alternativeName>
    <alternativeName>
        <fullName evidence="12">Phosphoribosyl pyrophosphate synthase</fullName>
        <shortName evidence="12">P-Rib-PP synthase</shortName>
        <shortName evidence="12">PRPP synthase</shortName>
        <shortName evidence="12">PRPPase</shortName>
    </alternativeName>
</protein>
<keyword evidence="12" id="KW-0963">Cytoplasm</keyword>
<dbReference type="PROSITE" id="PS00114">
    <property type="entry name" value="PRPP_SYNTHASE"/>
    <property type="match status" value="1"/>
</dbReference>
<dbReference type="NCBIfam" id="TIGR01251">
    <property type="entry name" value="ribP_PPkin"/>
    <property type="match status" value="1"/>
</dbReference>
<evidence type="ECO:0000256" key="2">
    <source>
        <dbReference type="ARBA" id="ARBA00022679"/>
    </source>
</evidence>
<evidence type="ECO:0000256" key="3">
    <source>
        <dbReference type="ARBA" id="ARBA00022723"/>
    </source>
</evidence>
<dbReference type="Gene3D" id="3.40.50.2020">
    <property type="match status" value="2"/>
</dbReference>
<evidence type="ECO:0000256" key="12">
    <source>
        <dbReference type="HAMAP-Rule" id="MF_00583"/>
    </source>
</evidence>
<sequence length="314" mass="33773">MKIIAGNSNLPLAQAISRRLDAPVSKATIQRFADSEVHVEINENVRGEDVFVLQSTSSPANDHLMELLIIIDALARASASRITAVIPYFGYARQDRKAGPRTPITAKLVANLITTAGADRVLTMDLHAGQIQGFFDIPTDNLYATPVMEEFIRRQRGDDLSNTCIVSPDVGGVVRARALSKRLGDLPLAIVDKRRERAGVSEVMNIIGDVKGMDCILFDDIADSGGTLVNAATALVGQGATSVEAYVSHGVLSGEAVSRIDGSEHLRKLVITDSIGDDGRRKDASKIDVISVDRLLAEAIRRIANEESVSSLFD</sequence>
<dbReference type="PANTHER" id="PTHR10210:SF41">
    <property type="entry name" value="RIBOSE-PHOSPHATE PYROPHOSPHOKINASE 1, CHLOROPLASTIC"/>
    <property type="match status" value="1"/>
</dbReference>
<dbReference type="GO" id="GO:0005737">
    <property type="term" value="C:cytoplasm"/>
    <property type="evidence" value="ECO:0007669"/>
    <property type="project" value="UniProtKB-SubCell"/>
</dbReference>
<proteinExistence type="inferred from homology"/>
<evidence type="ECO:0000256" key="4">
    <source>
        <dbReference type="ARBA" id="ARBA00022727"/>
    </source>
</evidence>
<dbReference type="AlphaFoldDB" id="A0A9X2RHM6"/>
<evidence type="ECO:0000256" key="7">
    <source>
        <dbReference type="ARBA" id="ARBA00022840"/>
    </source>
</evidence>
<dbReference type="GO" id="GO:0016301">
    <property type="term" value="F:kinase activity"/>
    <property type="evidence" value="ECO:0007669"/>
    <property type="project" value="UniProtKB-KW"/>
</dbReference>
<evidence type="ECO:0000256" key="10">
    <source>
        <dbReference type="ARBA" id="ARBA00054914"/>
    </source>
</evidence>
<feature type="active site" evidence="12">
    <location>
        <position position="193"/>
    </location>
</feature>
<feature type="binding site" evidence="12">
    <location>
        <position position="219"/>
    </location>
    <ligand>
        <name>D-ribose 5-phosphate</name>
        <dbReference type="ChEBI" id="CHEBI:78346"/>
    </ligand>
</feature>
<comment type="function">
    <text evidence="10 12">Involved in the biosynthesis of the central metabolite phospho-alpha-D-ribosyl-1-pyrophosphate (PRPP) via the transfer of pyrophosphoryl group from ATP to 1-hydroxyl of ribose-5-phosphate (Rib-5-P).</text>
</comment>
<evidence type="ECO:0000313" key="15">
    <source>
        <dbReference type="Proteomes" id="UP001142610"/>
    </source>
</evidence>
<dbReference type="InterPro" id="IPR037515">
    <property type="entry name" value="Rib-P_diPkinase_bac"/>
</dbReference>
<dbReference type="InterPro" id="IPR029057">
    <property type="entry name" value="PRTase-like"/>
</dbReference>
<feature type="binding site" evidence="12">
    <location>
        <position position="127"/>
    </location>
    <ligand>
        <name>Mg(2+)</name>
        <dbReference type="ChEBI" id="CHEBI:18420"/>
    </ligand>
</feature>
<keyword evidence="15" id="KW-1185">Reference proteome</keyword>
<keyword evidence="6 12" id="KW-0418">Kinase</keyword>
<comment type="catalytic activity">
    <reaction evidence="9 12">
        <text>D-ribose 5-phosphate + ATP = 5-phospho-alpha-D-ribose 1-diphosphate + AMP + H(+)</text>
        <dbReference type="Rhea" id="RHEA:15609"/>
        <dbReference type="ChEBI" id="CHEBI:15378"/>
        <dbReference type="ChEBI" id="CHEBI:30616"/>
        <dbReference type="ChEBI" id="CHEBI:58017"/>
        <dbReference type="ChEBI" id="CHEBI:78346"/>
        <dbReference type="ChEBI" id="CHEBI:456215"/>
        <dbReference type="EC" id="2.7.6.1"/>
    </reaction>
</comment>
<keyword evidence="5 12" id="KW-0547">Nucleotide-binding</keyword>
<dbReference type="InterPro" id="IPR000836">
    <property type="entry name" value="PRTase_dom"/>
</dbReference>
<comment type="cofactor">
    <cofactor evidence="12">
        <name>Mg(2+)</name>
        <dbReference type="ChEBI" id="CHEBI:18420"/>
    </cofactor>
    <text evidence="12">Binds 2 Mg(2+) ions per subunit.</text>
</comment>
<dbReference type="CDD" id="cd06223">
    <property type="entry name" value="PRTases_typeI"/>
    <property type="match status" value="1"/>
</dbReference>
<evidence type="ECO:0000259" key="13">
    <source>
        <dbReference type="Pfam" id="PF13793"/>
    </source>
</evidence>
<feature type="binding site" evidence="12">
    <location>
        <begin position="223"/>
        <end position="227"/>
    </location>
    <ligand>
        <name>D-ribose 5-phosphate</name>
        <dbReference type="ChEBI" id="CHEBI:78346"/>
    </ligand>
</feature>
<dbReference type="GO" id="GO:0002189">
    <property type="term" value="C:ribose phosphate diphosphokinase complex"/>
    <property type="evidence" value="ECO:0007669"/>
    <property type="project" value="TreeGrafter"/>
</dbReference>
<evidence type="ECO:0000256" key="6">
    <source>
        <dbReference type="ARBA" id="ARBA00022777"/>
    </source>
</evidence>
<dbReference type="InterPro" id="IPR005946">
    <property type="entry name" value="Rib-P_diPkinase"/>
</dbReference>
<dbReference type="HAMAP" id="MF_00583_B">
    <property type="entry name" value="RibP_PPkinase_B"/>
    <property type="match status" value="1"/>
</dbReference>
<feature type="binding site" evidence="12">
    <location>
        <position position="195"/>
    </location>
    <ligand>
        <name>D-ribose 5-phosphate</name>
        <dbReference type="ChEBI" id="CHEBI:78346"/>
    </ligand>
</feature>
<evidence type="ECO:0000256" key="1">
    <source>
        <dbReference type="ARBA" id="ARBA00004996"/>
    </source>
</evidence>
<accession>A0A9X2RHM6</accession>
<evidence type="ECO:0000256" key="8">
    <source>
        <dbReference type="ARBA" id="ARBA00022842"/>
    </source>
</evidence>
<evidence type="ECO:0000256" key="11">
    <source>
        <dbReference type="ARBA" id="ARBA00061444"/>
    </source>
</evidence>
<dbReference type="GO" id="GO:0000287">
    <property type="term" value="F:magnesium ion binding"/>
    <property type="evidence" value="ECO:0007669"/>
    <property type="project" value="UniProtKB-UniRule"/>
</dbReference>
<dbReference type="PANTHER" id="PTHR10210">
    <property type="entry name" value="RIBOSE-PHOSPHATE DIPHOSPHOKINASE FAMILY MEMBER"/>
    <property type="match status" value="1"/>
</dbReference>
<comment type="subunit">
    <text evidence="12">Homohexamer.</text>
</comment>
<dbReference type="SUPFAM" id="SSF53271">
    <property type="entry name" value="PRTase-like"/>
    <property type="match status" value="1"/>
</dbReference>
<dbReference type="EC" id="2.7.6.1" evidence="12"/>
<dbReference type="EMBL" id="JANIBC010000003">
    <property type="protein sequence ID" value="MCQ8185024.1"/>
    <property type="molecule type" value="Genomic_DNA"/>
</dbReference>
<evidence type="ECO:0000256" key="9">
    <source>
        <dbReference type="ARBA" id="ARBA00049535"/>
    </source>
</evidence>
<reference evidence="14" key="1">
    <citation type="submission" date="2022-07" db="EMBL/GenBank/DDBJ databases">
        <title>Parvularcula maris sp. nov., an algicidal bacterium isolated from seawater.</title>
        <authorList>
            <person name="Li F."/>
        </authorList>
    </citation>
    <scope>NUCLEOTIDE SEQUENCE</scope>
    <source>
        <strain evidence="14">BGMRC 0090</strain>
    </source>
</reference>
<dbReference type="InterPro" id="IPR029099">
    <property type="entry name" value="Pribosyltran_N"/>
</dbReference>
<dbReference type="Pfam" id="PF14572">
    <property type="entry name" value="Pribosyl_synth"/>
    <property type="match status" value="1"/>
</dbReference>
<dbReference type="InterPro" id="IPR000842">
    <property type="entry name" value="PRib_PP_synth_CS"/>
</dbReference>
<organism evidence="14 15">
    <name type="scientific">Parvularcula maris</name>
    <dbReference type="NCBI Taxonomy" id="2965077"/>
    <lineage>
        <taxon>Bacteria</taxon>
        <taxon>Pseudomonadati</taxon>
        <taxon>Pseudomonadota</taxon>
        <taxon>Alphaproteobacteria</taxon>
        <taxon>Parvularculales</taxon>
        <taxon>Parvularculaceae</taxon>
        <taxon>Parvularcula</taxon>
    </lineage>
</organism>
<gene>
    <name evidence="12" type="primary">prs</name>
    <name evidence="14" type="ORF">NOG11_06430</name>
</gene>
<dbReference type="NCBIfam" id="NF002320">
    <property type="entry name" value="PRK01259.1"/>
    <property type="match status" value="1"/>
</dbReference>
<dbReference type="RefSeq" id="WP_256618884.1">
    <property type="nucleotide sequence ID" value="NZ_JANIBC010000003.1"/>
</dbReference>
<feature type="binding site" evidence="12">
    <location>
        <begin position="93"/>
        <end position="94"/>
    </location>
    <ligand>
        <name>ATP</name>
        <dbReference type="ChEBI" id="CHEBI:30616"/>
    </ligand>
</feature>
<comment type="subcellular location">
    <subcellularLocation>
        <location evidence="12">Cytoplasm</location>
    </subcellularLocation>
</comment>
<keyword evidence="7 12" id="KW-0067">ATP-binding</keyword>
<feature type="binding site" evidence="12">
    <location>
        <position position="169"/>
    </location>
    <ligand>
        <name>Mg(2+)</name>
        <dbReference type="ChEBI" id="CHEBI:18420"/>
    </ligand>
</feature>
<dbReference type="GO" id="GO:0009156">
    <property type="term" value="P:ribonucleoside monophosphate biosynthetic process"/>
    <property type="evidence" value="ECO:0007669"/>
    <property type="project" value="InterPro"/>
</dbReference>
<name>A0A9X2RHM6_9PROT</name>
<keyword evidence="2 12" id="KW-0808">Transferase</keyword>
<dbReference type="Pfam" id="PF13793">
    <property type="entry name" value="Pribosyltran_N"/>
    <property type="match status" value="1"/>
</dbReference>
<keyword evidence="3 12" id="KW-0479">Metal-binding</keyword>
<dbReference type="GO" id="GO:0005524">
    <property type="term" value="F:ATP binding"/>
    <property type="evidence" value="ECO:0007669"/>
    <property type="project" value="UniProtKB-KW"/>
</dbReference>
<comment type="pathway">
    <text evidence="1 12">Metabolic intermediate biosynthesis; 5-phospho-alpha-D-ribose 1-diphosphate biosynthesis; 5-phospho-alpha-D-ribose 1-diphosphate from D-ribose 5-phosphate (route I): step 1/1.</text>
</comment>
<comment type="similarity">
    <text evidence="11 12">Belongs to the ribose-phosphate pyrophosphokinase family. Class I subfamily.</text>
</comment>
<evidence type="ECO:0000313" key="14">
    <source>
        <dbReference type="EMBL" id="MCQ8185024.1"/>
    </source>
</evidence>
<keyword evidence="4 12" id="KW-0545">Nucleotide biosynthesis</keyword>